<sequence>MITSSPLSSPLERTLFSKVFKDEKLTDLIFKHVRVLTRDTIRETVRYPTRYLLQFIKKHDQHVGWLTDEKSVKILEDRIRVDVQSLYPSCPEVDEFCKSSITQNYDLFKMVYDHRPELFANGDILDNVAAKGCVETFKMLERQTTPIQLTCTAAALSAALSNANWPMVDYLIDNRTEGCPFDVMASILTNGSTLPSDKCKAIQIVDDYIHENSRPNLVLEPSAWKYVNSIELARSLARPNQLPIAKLSVDDYLYDLLSLKASRFFQFENVRHHFITVQLDIVYYFMVNVMHYSFLSYQQLEDIKSQFKDVQFINRQTKIYPMKLKNNHFQQEESEIEKMTKKYETMDDQELDKWNTFIAFKIILIEVISAMKLTIIDLDLAFINAILSLTKTGSTVIMPILFSNYYKKSISTSRLTTQRPTLFDLICKRCTLDQAKAAYSMVQEYRNDELLQWALHKGSEPNFITARSATYLAELNNLEVLKYLDEVSESNLAQFHLEHSQFNYNPKTTRYLLETRPNSLLPHYSYQKALETFDLEFINWFDNFVQQNQSIIDAFKKKENGFQRNDYPIILSREIISNIFTKLNGNQKKIIDLLDYIINKYNITNKSLDIATGIFESEDIVYNLMSECCEQGNLEIFKWLEMKLNLSPQSKIQQPERIATTIFDDAYLTGLNDDLVEYLIENRFEGFGQESWKYVGESGDKKQLQRMIRGTNQQQHNQLLNTIAAFAIRNGNMKILNQNNNNIIPQQTIVLNLTNYNIKHTIKKGVEPIIKMYLQHATIDEMESILQQSLRLYQPTCTKLIHQELIRQQKEQSIQPYQLDQRDQLFLIWRENIPLLEYFIQQESMDPKSIDKKHFSRLNTPELRDHMYQYLLDRGFNSSKFQPWSQVRLKSVSLQFNRAKKGEKTQLINQETIRLVFGNKYILRKILRETRFTESGYRVPMPMDLRLDLTWLVSNGGSNWIKYLIRRKEPLHVSPKAVSSLFQVSDAELFQLVYDNYRSSFICIPGPPLFDYSVYIQEQLLKQVDPFPFLPFPQTHTYYHYHFPALPGLFDQEVMEKELDNLIQKNRSEKSDRQGYDNVFSYSQTERVSVNDQEEFDIENIDDIHYWHHHVNLDQLDTKSECLLDRMESILGKQDIILVNFIHRNRTESFTTQNLEQIQDFTVLRFIRHCLPDLLEIGSPLYDNAIIDRWDLIANELYHTSDLECTPNAYNCQDRLQFLYYDLQVPFDSELYHPVDTPSLANIKFLIYIGLDIEKALDVTIDNQCVNYILKQHKKQQLQLVDGNNPSLFRYDPIFIYGLIPSHCFSQDINIQIMETGLRDNRENFINDSLYQGGIMDKPILDYLHKHGVPFRKNLIECLLDNVDERLNDIEACHFSKEQTIRCFSYDNYQHLDTTRFMKVYSKQFVLCQAPISSSLFDELDLNAIQYYDFLFEFNRRDCFKFLIDRLQKKGMDNKIVTARIESMFYHTAITPYLQTCSTVMLDHCLQLITNLSNKILPQNKMERVYSEFLIETDETSARFDQAMVIAKISFHTAVFLANSLNISASMTF</sequence>
<dbReference type="RefSeq" id="XP_004354753.1">
    <property type="nucleotide sequence ID" value="XM_004354701.1"/>
</dbReference>
<dbReference type="GeneID" id="14868315"/>
<evidence type="ECO:0008006" key="4">
    <source>
        <dbReference type="Google" id="ProtNLM"/>
    </source>
</evidence>
<dbReference type="KEGG" id="dfa:DFA_09400"/>
<organism evidence="2 3">
    <name type="scientific">Cavenderia fasciculata</name>
    <name type="common">Slime mold</name>
    <name type="synonym">Dictyostelium fasciculatum</name>
    <dbReference type="NCBI Taxonomy" id="261658"/>
    <lineage>
        <taxon>Eukaryota</taxon>
        <taxon>Amoebozoa</taxon>
        <taxon>Evosea</taxon>
        <taxon>Eumycetozoa</taxon>
        <taxon>Dictyostelia</taxon>
        <taxon>Acytosteliales</taxon>
        <taxon>Cavenderiaceae</taxon>
        <taxon>Cavenderia</taxon>
    </lineage>
</organism>
<protein>
    <recommendedName>
        <fullName evidence="4">Ankyrin repeat-containing protein</fullName>
    </recommendedName>
</protein>
<reference evidence="3" key="1">
    <citation type="journal article" date="2011" name="Genome Res.">
        <title>Phylogeny-wide analysis of social amoeba genomes highlights ancient origins for complex intercellular communication.</title>
        <authorList>
            <person name="Heidel A.J."/>
            <person name="Lawal H.M."/>
            <person name="Felder M."/>
            <person name="Schilde C."/>
            <person name="Helps N.R."/>
            <person name="Tunggal B."/>
            <person name="Rivero F."/>
            <person name="John U."/>
            <person name="Schleicher M."/>
            <person name="Eichinger L."/>
            <person name="Platzer M."/>
            <person name="Noegel A.A."/>
            <person name="Schaap P."/>
            <person name="Gloeckner G."/>
        </authorList>
    </citation>
    <scope>NUCLEOTIDE SEQUENCE [LARGE SCALE GENOMIC DNA]</scope>
    <source>
        <strain evidence="3">SH3</strain>
    </source>
</reference>
<dbReference type="PANTHER" id="PTHR46586:SF3">
    <property type="entry name" value="ANKYRIN REPEAT-CONTAINING PROTEIN"/>
    <property type="match status" value="1"/>
</dbReference>
<dbReference type="EMBL" id="GL883024">
    <property type="protein sequence ID" value="EGG16369.1"/>
    <property type="molecule type" value="Genomic_DNA"/>
</dbReference>
<proteinExistence type="predicted"/>
<keyword evidence="3" id="KW-1185">Reference proteome</keyword>
<dbReference type="Proteomes" id="UP000007797">
    <property type="component" value="Unassembled WGS sequence"/>
</dbReference>
<dbReference type="InterPro" id="IPR052050">
    <property type="entry name" value="SecEffector_AnkRepeat"/>
</dbReference>
<evidence type="ECO:0000313" key="3">
    <source>
        <dbReference type="Proteomes" id="UP000007797"/>
    </source>
</evidence>
<evidence type="ECO:0000313" key="2">
    <source>
        <dbReference type="EMBL" id="EGG16369.1"/>
    </source>
</evidence>
<dbReference type="PANTHER" id="PTHR46586">
    <property type="entry name" value="ANKYRIN REPEAT-CONTAINING PROTEIN"/>
    <property type="match status" value="1"/>
</dbReference>
<gene>
    <name evidence="2" type="ORF">DFA_09400</name>
</gene>
<evidence type="ECO:0000256" key="1">
    <source>
        <dbReference type="SAM" id="Coils"/>
    </source>
</evidence>
<feature type="coiled-coil region" evidence="1">
    <location>
        <begin position="322"/>
        <end position="349"/>
    </location>
</feature>
<accession>F4Q7I7</accession>
<name>F4Q7I7_CACFS</name>
<keyword evidence="1" id="KW-0175">Coiled coil</keyword>